<feature type="region of interest" description="Disordered" evidence="2">
    <location>
        <begin position="154"/>
        <end position="213"/>
    </location>
</feature>
<name>A0A9N9Q8Y7_9HELO</name>
<dbReference type="SUPFAM" id="SSF47459">
    <property type="entry name" value="HLH, helix-loop-helix DNA-binding domain"/>
    <property type="match status" value="1"/>
</dbReference>
<dbReference type="SMART" id="SM00353">
    <property type="entry name" value="HLH"/>
    <property type="match status" value="1"/>
</dbReference>
<dbReference type="EMBL" id="CAJVRM010000255">
    <property type="protein sequence ID" value="CAG8978391.1"/>
    <property type="molecule type" value="Genomic_DNA"/>
</dbReference>
<evidence type="ECO:0000313" key="5">
    <source>
        <dbReference type="Proteomes" id="UP000701801"/>
    </source>
</evidence>
<dbReference type="Gene3D" id="4.10.280.10">
    <property type="entry name" value="Helix-loop-helix DNA-binding domain"/>
    <property type="match status" value="1"/>
</dbReference>
<evidence type="ECO:0000256" key="1">
    <source>
        <dbReference type="SAM" id="Coils"/>
    </source>
</evidence>
<evidence type="ECO:0000313" key="4">
    <source>
        <dbReference type="EMBL" id="CAG8978391.1"/>
    </source>
</evidence>
<comment type="caution">
    <text evidence="4">The sequence shown here is derived from an EMBL/GenBank/DDBJ whole genome shotgun (WGS) entry which is preliminary data.</text>
</comment>
<dbReference type="InterPro" id="IPR011598">
    <property type="entry name" value="bHLH_dom"/>
</dbReference>
<dbReference type="GO" id="GO:0046983">
    <property type="term" value="F:protein dimerization activity"/>
    <property type="evidence" value="ECO:0007669"/>
    <property type="project" value="InterPro"/>
</dbReference>
<feature type="compositionally biased region" description="Acidic residues" evidence="2">
    <location>
        <begin position="185"/>
        <end position="200"/>
    </location>
</feature>
<dbReference type="AlphaFoldDB" id="A0A9N9Q8Y7"/>
<feature type="domain" description="BHLH" evidence="3">
    <location>
        <begin position="233"/>
        <end position="287"/>
    </location>
</feature>
<sequence>MQGSSRTPVSRIQIPGEVWRGVKDGISFWAKNKKAAVPRMQETYFQDFRNSLLSSISRTAKLPQVAIIDPMVMNEYFASPMTKSPEIQDWTNNWMTPRQPWESKMGGDMHIWQYTQAALNQRELPQSYFPLESPLSSQYPQSACSSAIQSPHIPEFPAESAFPHTPTSFEPPRPNLKRSRRSESADQEEEMNLEDEDSDYAWDTISGPPPSKSAVRMIHRRTQSATEQTSIKLAKKAHTVVEKNYRERLNDKIADLAVYLFETSSDARAKPSKSLVMTRAKERLKQLEAKNKALESEVAKLRQQIAIHDHVAAAEKQRCLDEIKTEARS</sequence>
<dbReference type="PROSITE" id="PS50888">
    <property type="entry name" value="BHLH"/>
    <property type="match status" value="1"/>
</dbReference>
<evidence type="ECO:0000259" key="3">
    <source>
        <dbReference type="PROSITE" id="PS50888"/>
    </source>
</evidence>
<dbReference type="Proteomes" id="UP000701801">
    <property type="component" value="Unassembled WGS sequence"/>
</dbReference>
<organism evidence="4 5">
    <name type="scientific">Hymenoscyphus albidus</name>
    <dbReference type="NCBI Taxonomy" id="595503"/>
    <lineage>
        <taxon>Eukaryota</taxon>
        <taxon>Fungi</taxon>
        <taxon>Dikarya</taxon>
        <taxon>Ascomycota</taxon>
        <taxon>Pezizomycotina</taxon>
        <taxon>Leotiomycetes</taxon>
        <taxon>Helotiales</taxon>
        <taxon>Helotiaceae</taxon>
        <taxon>Hymenoscyphus</taxon>
    </lineage>
</organism>
<proteinExistence type="predicted"/>
<accession>A0A9N9Q8Y7</accession>
<dbReference type="OrthoDB" id="3529902at2759"/>
<keyword evidence="5" id="KW-1185">Reference proteome</keyword>
<protein>
    <recommendedName>
        <fullName evidence="3">BHLH domain-containing protein</fullName>
    </recommendedName>
</protein>
<dbReference type="InterPro" id="IPR036638">
    <property type="entry name" value="HLH_DNA-bd_sf"/>
</dbReference>
<evidence type="ECO:0000256" key="2">
    <source>
        <dbReference type="SAM" id="MobiDB-lite"/>
    </source>
</evidence>
<dbReference type="Pfam" id="PF00010">
    <property type="entry name" value="HLH"/>
    <property type="match status" value="1"/>
</dbReference>
<gene>
    <name evidence="4" type="ORF">HYALB_00009976</name>
</gene>
<feature type="coiled-coil region" evidence="1">
    <location>
        <begin position="277"/>
        <end position="311"/>
    </location>
</feature>
<reference evidence="4" key="1">
    <citation type="submission" date="2021-07" db="EMBL/GenBank/DDBJ databases">
        <authorList>
            <person name="Durling M."/>
        </authorList>
    </citation>
    <scope>NUCLEOTIDE SEQUENCE</scope>
</reference>
<keyword evidence="1" id="KW-0175">Coiled coil</keyword>